<dbReference type="PRINTS" id="PR00463">
    <property type="entry name" value="EP450I"/>
</dbReference>
<proteinExistence type="inferred from homology"/>
<dbReference type="EC" id="1.14.-.-" evidence="5"/>
<accession>A0A0D2MQ49</accession>
<dbReference type="GO" id="GO:0005506">
    <property type="term" value="F:iron ion binding"/>
    <property type="evidence" value="ECO:0007669"/>
    <property type="project" value="InterPro"/>
</dbReference>
<dbReference type="PRINTS" id="PR00385">
    <property type="entry name" value="P450"/>
</dbReference>
<dbReference type="InterPro" id="IPR001128">
    <property type="entry name" value="Cyt_P450"/>
</dbReference>
<evidence type="ECO:0000313" key="6">
    <source>
        <dbReference type="Proteomes" id="UP000054498"/>
    </source>
</evidence>
<evidence type="ECO:0000313" key="5">
    <source>
        <dbReference type="EMBL" id="KIZ04790.1"/>
    </source>
</evidence>
<keyword evidence="3 4" id="KW-0408">Iron</keyword>
<name>A0A0D2MQ49_9CHLO</name>
<dbReference type="SUPFAM" id="SSF48264">
    <property type="entry name" value="Cytochrome P450"/>
    <property type="match status" value="1"/>
</dbReference>
<comment type="similarity">
    <text evidence="2 4">Belongs to the cytochrome P450 family.</text>
</comment>
<dbReference type="Proteomes" id="UP000054498">
    <property type="component" value="Unassembled WGS sequence"/>
</dbReference>
<keyword evidence="4" id="KW-0503">Monooxygenase</keyword>
<dbReference type="RefSeq" id="XP_013903809.1">
    <property type="nucleotide sequence ID" value="XM_014048355.1"/>
</dbReference>
<gene>
    <name evidence="5" type="ORF">MNEG_3170</name>
</gene>
<dbReference type="EMBL" id="KK100606">
    <property type="protein sequence ID" value="KIZ04790.1"/>
    <property type="molecule type" value="Genomic_DNA"/>
</dbReference>
<dbReference type="InterPro" id="IPR036396">
    <property type="entry name" value="Cyt_P450_sf"/>
</dbReference>
<dbReference type="AlphaFoldDB" id="A0A0D2MQ49"/>
<dbReference type="InterPro" id="IPR002401">
    <property type="entry name" value="Cyt_P450_E_grp-I"/>
</dbReference>
<keyword evidence="6" id="KW-1185">Reference proteome</keyword>
<dbReference type="PANTHER" id="PTHR24305">
    <property type="entry name" value="CYTOCHROME P450"/>
    <property type="match status" value="1"/>
</dbReference>
<reference evidence="5 6" key="1">
    <citation type="journal article" date="2013" name="BMC Genomics">
        <title>Reconstruction of the lipid metabolism for the microalga Monoraphidium neglectum from its genome sequence reveals characteristics suitable for biofuel production.</title>
        <authorList>
            <person name="Bogen C."/>
            <person name="Al-Dilaimi A."/>
            <person name="Albersmeier A."/>
            <person name="Wichmann J."/>
            <person name="Grundmann M."/>
            <person name="Rupp O."/>
            <person name="Lauersen K.J."/>
            <person name="Blifernez-Klassen O."/>
            <person name="Kalinowski J."/>
            <person name="Goesmann A."/>
            <person name="Mussgnug J.H."/>
            <person name="Kruse O."/>
        </authorList>
    </citation>
    <scope>NUCLEOTIDE SEQUENCE [LARGE SCALE GENOMIC DNA]</scope>
    <source>
        <strain evidence="5 6">SAG 48.87</strain>
    </source>
</reference>
<evidence type="ECO:0000256" key="3">
    <source>
        <dbReference type="PIRSR" id="PIRSR602401-1"/>
    </source>
</evidence>
<evidence type="ECO:0000256" key="2">
    <source>
        <dbReference type="ARBA" id="ARBA00010617"/>
    </source>
</evidence>
<comment type="cofactor">
    <cofactor evidence="1 3">
        <name>heme</name>
        <dbReference type="ChEBI" id="CHEBI:30413"/>
    </cofactor>
</comment>
<protein>
    <submittedName>
        <fullName evidence="5">25-hydroxyvitamin D-1 alpha hydroxylase</fullName>
        <ecNumber evidence="5">1.14.-.-</ecNumber>
    </submittedName>
</protein>
<dbReference type="InterPro" id="IPR050121">
    <property type="entry name" value="Cytochrome_P450_monoxygenase"/>
</dbReference>
<dbReference type="KEGG" id="mng:MNEG_3170"/>
<feature type="binding site" description="axial binding residue" evidence="3">
    <location>
        <position position="210"/>
    </location>
    <ligand>
        <name>heme</name>
        <dbReference type="ChEBI" id="CHEBI:30413"/>
    </ligand>
    <ligandPart>
        <name>Fe</name>
        <dbReference type="ChEBI" id="CHEBI:18248"/>
    </ligandPart>
</feature>
<evidence type="ECO:0000256" key="4">
    <source>
        <dbReference type="RuleBase" id="RU000461"/>
    </source>
</evidence>
<dbReference type="GeneID" id="25736048"/>
<dbReference type="PANTHER" id="PTHR24305:SF166">
    <property type="entry name" value="CYTOCHROME P450 12A4, MITOCHONDRIAL-RELATED"/>
    <property type="match status" value="1"/>
</dbReference>
<keyword evidence="3 4" id="KW-0479">Metal-binding</keyword>
<sequence>MRARREVVARLQARVDAERARLAAAGGGGRRRAAGGMLAAMVAARDPETGQGLTDQQLTDNLLGLLVAGHDTTASTLSVVMFYLDQHPEALAALREEQAAVVAAHGPALTPAAMDAMVWATAVVREAWRLRPVVPISGRQALKDVRVGEYVLPAGQPAWVALAHIQRNDPRWRDAAGNYDAAAFNPARWLTPEGQPQGAQLVFGAGKRGCIGAALATAELRTFLAVLARSYAFELDKASLSWAEAPFPVARADCASFSTL</sequence>
<dbReference type="PROSITE" id="PS00086">
    <property type="entry name" value="CYTOCHROME_P450"/>
    <property type="match status" value="1"/>
</dbReference>
<evidence type="ECO:0000256" key="1">
    <source>
        <dbReference type="ARBA" id="ARBA00001971"/>
    </source>
</evidence>
<dbReference type="GO" id="GO:0020037">
    <property type="term" value="F:heme binding"/>
    <property type="evidence" value="ECO:0007669"/>
    <property type="project" value="InterPro"/>
</dbReference>
<keyword evidence="4 5" id="KW-0560">Oxidoreductase</keyword>
<organism evidence="5 6">
    <name type="scientific">Monoraphidium neglectum</name>
    <dbReference type="NCBI Taxonomy" id="145388"/>
    <lineage>
        <taxon>Eukaryota</taxon>
        <taxon>Viridiplantae</taxon>
        <taxon>Chlorophyta</taxon>
        <taxon>core chlorophytes</taxon>
        <taxon>Chlorophyceae</taxon>
        <taxon>CS clade</taxon>
        <taxon>Sphaeropleales</taxon>
        <taxon>Selenastraceae</taxon>
        <taxon>Monoraphidium</taxon>
    </lineage>
</organism>
<dbReference type="OrthoDB" id="545871at2759"/>
<dbReference type="InterPro" id="IPR017972">
    <property type="entry name" value="Cyt_P450_CS"/>
</dbReference>
<dbReference type="STRING" id="145388.A0A0D2MQ49"/>
<dbReference type="Gene3D" id="1.10.630.10">
    <property type="entry name" value="Cytochrome P450"/>
    <property type="match status" value="1"/>
</dbReference>
<keyword evidence="3 4" id="KW-0349">Heme</keyword>
<dbReference type="GO" id="GO:0004497">
    <property type="term" value="F:monooxygenase activity"/>
    <property type="evidence" value="ECO:0007669"/>
    <property type="project" value="UniProtKB-KW"/>
</dbReference>
<dbReference type="Pfam" id="PF00067">
    <property type="entry name" value="p450"/>
    <property type="match status" value="1"/>
</dbReference>
<dbReference type="GO" id="GO:0016705">
    <property type="term" value="F:oxidoreductase activity, acting on paired donors, with incorporation or reduction of molecular oxygen"/>
    <property type="evidence" value="ECO:0007669"/>
    <property type="project" value="InterPro"/>
</dbReference>